<sequence length="432" mass="47436">MEDYRKYLAQQILTEDKLVTYRLLSRALKVHVNTAKQMLYEFHKWQNEKRPGTLHATYLVYGTKRKGLDKNGDVEMMEFQSEPEVPFSEEVPVHTLYLVKEEQLEDVLKQYEEVTSIHVYSLAPHPLKDLQLLADTAQQVLKLSAEEDSPTSGKTYGMIANPNVRKRDRRGAVHKTAATAPAAKKVESKPQIKQESKPASKAGSTVAFKEESKAATKETKASANAAKKSSAAPLKQQASSGGIGQMFARAAANPKKPKPAAQAPEPAEVPSPALSDEGEDDSEMPDVKQEGDGRNVRKDRQAALRRMMEESDEDEPESKAASPVEEPMEVESPPPEPESKADEGPAEVVSSTSNGRKRGRRQVIKKKQVMDEQGYLVTMQETGWESFSEDEASTPPPPKPKPQVGKAAPPTKGKTGGKGAGQGNIMSFFSKK</sequence>
<evidence type="ECO:0000256" key="2">
    <source>
        <dbReference type="ARBA" id="ARBA00017589"/>
    </source>
</evidence>
<dbReference type="AlphaFoldDB" id="A0A1Y2DK39"/>
<dbReference type="GO" id="GO:0003887">
    <property type="term" value="F:DNA-directed DNA polymerase activity"/>
    <property type="evidence" value="ECO:0007669"/>
    <property type="project" value="TreeGrafter"/>
</dbReference>
<feature type="compositionally biased region" description="Basic and acidic residues" evidence="5">
    <location>
        <begin position="208"/>
        <end position="220"/>
    </location>
</feature>
<dbReference type="Pfam" id="PF09507">
    <property type="entry name" value="CDC27"/>
    <property type="match status" value="1"/>
</dbReference>
<evidence type="ECO:0000256" key="5">
    <source>
        <dbReference type="SAM" id="MobiDB-lite"/>
    </source>
</evidence>
<protein>
    <recommendedName>
        <fullName evidence="2">DNA polymerase delta subunit 3</fullName>
    </recommendedName>
</protein>
<dbReference type="Gene3D" id="3.90.1030.20">
    <property type="entry name" value="DNA polymerase delta, p66 (Cdc27) subunit, wHTH domain"/>
    <property type="match status" value="1"/>
</dbReference>
<name>A0A1Y2DK39_9PEZI</name>
<feature type="compositionally biased region" description="Basic and acidic residues" evidence="5">
    <location>
        <begin position="184"/>
        <end position="198"/>
    </location>
</feature>
<feature type="compositionally biased region" description="Low complexity" evidence="5">
    <location>
        <begin position="402"/>
        <end position="413"/>
    </location>
</feature>
<evidence type="ECO:0000256" key="4">
    <source>
        <dbReference type="ARBA" id="ARBA00023242"/>
    </source>
</evidence>
<keyword evidence="7" id="KW-1185">Reference proteome</keyword>
<accession>A0A1Y2DK39</accession>
<comment type="caution">
    <text evidence="6">The sequence shown here is derived from an EMBL/GenBank/DDBJ whole genome shotgun (WGS) entry which is preliminary data.</text>
</comment>
<dbReference type="Proteomes" id="UP000193689">
    <property type="component" value="Unassembled WGS sequence"/>
</dbReference>
<dbReference type="GO" id="GO:0043625">
    <property type="term" value="C:delta DNA polymerase complex"/>
    <property type="evidence" value="ECO:0007669"/>
    <property type="project" value="InterPro"/>
</dbReference>
<dbReference type="RefSeq" id="XP_040712204.1">
    <property type="nucleotide sequence ID" value="XM_040863067.1"/>
</dbReference>
<keyword evidence="3" id="KW-0235">DNA replication</keyword>
<feature type="region of interest" description="Disordered" evidence="5">
    <location>
        <begin position="144"/>
        <end position="432"/>
    </location>
</feature>
<evidence type="ECO:0000256" key="3">
    <source>
        <dbReference type="ARBA" id="ARBA00022705"/>
    </source>
</evidence>
<gene>
    <name evidence="6" type="ORF">BCR38DRAFT_477243</name>
</gene>
<dbReference type="STRING" id="1141098.A0A1Y2DK39"/>
<dbReference type="GO" id="GO:0006271">
    <property type="term" value="P:DNA strand elongation involved in DNA replication"/>
    <property type="evidence" value="ECO:0007669"/>
    <property type="project" value="TreeGrafter"/>
</dbReference>
<feature type="compositionally biased region" description="Basic and acidic residues" evidence="5">
    <location>
        <begin position="285"/>
        <end position="309"/>
    </location>
</feature>
<organism evidence="6 7">
    <name type="scientific">Pseudomassariella vexata</name>
    <dbReference type="NCBI Taxonomy" id="1141098"/>
    <lineage>
        <taxon>Eukaryota</taxon>
        <taxon>Fungi</taxon>
        <taxon>Dikarya</taxon>
        <taxon>Ascomycota</taxon>
        <taxon>Pezizomycotina</taxon>
        <taxon>Sordariomycetes</taxon>
        <taxon>Xylariomycetidae</taxon>
        <taxon>Amphisphaeriales</taxon>
        <taxon>Pseudomassariaceae</taxon>
        <taxon>Pseudomassariella</taxon>
    </lineage>
</organism>
<feature type="compositionally biased region" description="Low complexity" evidence="5">
    <location>
        <begin position="221"/>
        <end position="240"/>
    </location>
</feature>
<reference evidence="6 7" key="1">
    <citation type="submission" date="2016-07" db="EMBL/GenBank/DDBJ databases">
        <title>Pervasive Adenine N6-methylation of Active Genes in Fungi.</title>
        <authorList>
            <consortium name="DOE Joint Genome Institute"/>
            <person name="Mondo S.J."/>
            <person name="Dannebaum R.O."/>
            <person name="Kuo R.C."/>
            <person name="Labutti K."/>
            <person name="Haridas S."/>
            <person name="Kuo A."/>
            <person name="Salamov A."/>
            <person name="Ahrendt S.R."/>
            <person name="Lipzen A."/>
            <person name="Sullivan W."/>
            <person name="Andreopoulos W.B."/>
            <person name="Clum A."/>
            <person name="Lindquist E."/>
            <person name="Daum C."/>
            <person name="Ramamoorthy G.K."/>
            <person name="Gryganskyi A."/>
            <person name="Culley D."/>
            <person name="Magnuson J.K."/>
            <person name="James T.Y."/>
            <person name="O'Malley M.A."/>
            <person name="Stajich J.E."/>
            <person name="Spatafora J.W."/>
            <person name="Visel A."/>
            <person name="Grigoriev I.V."/>
        </authorList>
    </citation>
    <scope>NUCLEOTIDE SEQUENCE [LARGE SCALE GENOMIC DNA]</scope>
    <source>
        <strain evidence="6 7">CBS 129021</strain>
    </source>
</reference>
<evidence type="ECO:0000256" key="1">
    <source>
        <dbReference type="ARBA" id="ARBA00004123"/>
    </source>
</evidence>
<evidence type="ECO:0000313" key="6">
    <source>
        <dbReference type="EMBL" id="ORY59630.1"/>
    </source>
</evidence>
<feature type="compositionally biased region" description="Basic residues" evidence="5">
    <location>
        <begin position="355"/>
        <end position="367"/>
    </location>
</feature>
<feature type="compositionally biased region" description="Low complexity" evidence="5">
    <location>
        <begin position="248"/>
        <end position="273"/>
    </location>
</feature>
<dbReference type="InParanoid" id="A0A1Y2DK39"/>
<proteinExistence type="predicted"/>
<dbReference type="InterPro" id="IPR041913">
    <property type="entry name" value="POLD3_sf"/>
</dbReference>
<dbReference type="GeneID" id="63779279"/>
<dbReference type="PANTHER" id="PTHR17598">
    <property type="entry name" value="DNA POLYMERASE DELTA SUBUNIT 3"/>
    <property type="match status" value="1"/>
</dbReference>
<dbReference type="GO" id="GO:0006297">
    <property type="term" value="P:nucleotide-excision repair, DNA gap filling"/>
    <property type="evidence" value="ECO:0007669"/>
    <property type="project" value="TreeGrafter"/>
</dbReference>
<dbReference type="PANTHER" id="PTHR17598:SF13">
    <property type="entry name" value="DNA POLYMERASE DELTA SUBUNIT 3"/>
    <property type="match status" value="1"/>
</dbReference>
<comment type="subcellular location">
    <subcellularLocation>
        <location evidence="1">Nucleus</location>
    </subcellularLocation>
</comment>
<dbReference type="EMBL" id="MCFJ01000013">
    <property type="protein sequence ID" value="ORY59630.1"/>
    <property type="molecule type" value="Genomic_DNA"/>
</dbReference>
<feature type="compositionally biased region" description="Basic residues" evidence="5">
    <location>
        <begin position="164"/>
        <end position="173"/>
    </location>
</feature>
<keyword evidence="4" id="KW-0539">Nucleus</keyword>
<evidence type="ECO:0000313" key="7">
    <source>
        <dbReference type="Proteomes" id="UP000193689"/>
    </source>
</evidence>
<dbReference type="InterPro" id="IPR019038">
    <property type="entry name" value="POLD3"/>
</dbReference>
<dbReference type="OrthoDB" id="514823at2759"/>
<dbReference type="GO" id="GO:1904161">
    <property type="term" value="P:DNA synthesis involved in UV-damage excision repair"/>
    <property type="evidence" value="ECO:0007669"/>
    <property type="project" value="TreeGrafter"/>
</dbReference>